<gene>
    <name evidence="5" type="ORF">D2E25_1819</name>
</gene>
<feature type="region of interest" description="Disordered" evidence="2">
    <location>
        <begin position="60"/>
        <end position="79"/>
    </location>
</feature>
<dbReference type="Gene3D" id="3.20.20.80">
    <property type="entry name" value="Glycosidases"/>
    <property type="match status" value="1"/>
</dbReference>
<dbReference type="PROSITE" id="PS51904">
    <property type="entry name" value="GLYCOSYL_HYDROL_F25_2"/>
    <property type="match status" value="1"/>
</dbReference>
<evidence type="ECO:0000313" key="5">
    <source>
        <dbReference type="EMBL" id="RSX51385.1"/>
    </source>
</evidence>
<dbReference type="InterPro" id="IPR043708">
    <property type="entry name" value="DUF5648"/>
</dbReference>
<accession>A0A430FEQ8</accession>
<dbReference type="GO" id="GO:0009253">
    <property type="term" value="P:peptidoglycan catabolic process"/>
    <property type="evidence" value="ECO:0007669"/>
    <property type="project" value="InterPro"/>
</dbReference>
<dbReference type="GO" id="GO:0003796">
    <property type="term" value="F:lysozyme activity"/>
    <property type="evidence" value="ECO:0007669"/>
    <property type="project" value="InterPro"/>
</dbReference>
<dbReference type="PANTHER" id="PTHR34135">
    <property type="entry name" value="LYSOZYME"/>
    <property type="match status" value="1"/>
</dbReference>
<dbReference type="InterPro" id="IPR017853">
    <property type="entry name" value="GH"/>
</dbReference>
<evidence type="ECO:0000313" key="6">
    <source>
        <dbReference type="Proteomes" id="UP000287533"/>
    </source>
</evidence>
<feature type="compositionally biased region" description="Polar residues" evidence="2">
    <location>
        <begin position="110"/>
        <end position="120"/>
    </location>
</feature>
<evidence type="ECO:0000256" key="2">
    <source>
        <dbReference type="SAM" id="MobiDB-lite"/>
    </source>
</evidence>
<evidence type="ECO:0000256" key="3">
    <source>
        <dbReference type="SAM" id="SignalP"/>
    </source>
</evidence>
<dbReference type="RefSeq" id="WP_125982093.1">
    <property type="nucleotide sequence ID" value="NZ_QXGL01000007.1"/>
</dbReference>
<protein>
    <submittedName>
        <fullName evidence="5">1,4-beta-N-acetylmuramidase</fullName>
    </submittedName>
</protein>
<dbReference type="EMBL" id="QXGL01000007">
    <property type="protein sequence ID" value="RSX51385.1"/>
    <property type="molecule type" value="Genomic_DNA"/>
</dbReference>
<dbReference type="GO" id="GO:0016998">
    <property type="term" value="P:cell wall macromolecule catabolic process"/>
    <property type="evidence" value="ECO:0007669"/>
    <property type="project" value="InterPro"/>
</dbReference>
<reference evidence="5 6" key="1">
    <citation type="submission" date="2018-09" db="EMBL/GenBank/DDBJ databases">
        <title>Characterization of the phylogenetic diversity of five novel species belonging to the genus Bifidobacterium.</title>
        <authorList>
            <person name="Lugli G.A."/>
            <person name="Duranti S."/>
            <person name="Milani C."/>
        </authorList>
    </citation>
    <scope>NUCLEOTIDE SEQUENCE [LARGE SCALE GENOMIC DNA]</scope>
    <source>
        <strain evidence="5 6">2034B</strain>
    </source>
</reference>
<dbReference type="AlphaFoldDB" id="A0A430FEQ8"/>
<dbReference type="Pfam" id="PF01183">
    <property type="entry name" value="Glyco_hydro_25"/>
    <property type="match status" value="1"/>
</dbReference>
<keyword evidence="6" id="KW-1185">Reference proteome</keyword>
<proteinExistence type="inferred from homology"/>
<dbReference type="InterPro" id="IPR002053">
    <property type="entry name" value="Glyco_hydro_25"/>
</dbReference>
<dbReference type="Pfam" id="PF18885">
    <property type="entry name" value="DUF5648"/>
    <property type="match status" value="1"/>
</dbReference>
<evidence type="ECO:0000259" key="4">
    <source>
        <dbReference type="Pfam" id="PF18885"/>
    </source>
</evidence>
<comment type="caution">
    <text evidence="5">The sequence shown here is derived from an EMBL/GenBank/DDBJ whole genome shotgun (WGS) entry which is preliminary data.</text>
</comment>
<keyword evidence="3" id="KW-0732">Signal</keyword>
<sequence length="548" mass="58466">MASSRFTVGVASIVSVALLCAVGAAPAHALTDVNLDAVAAQSDSGITLTLNSQSVADNAAEAMPDNPTKDLPDSVSSKISDDATVVSEDYALTEDGELKELSTGKTVTDPTLVGTATTQPDPLAKTNGESFIPVSVGEVRDAMSETGDSASASAAGSATSSASKTDGVVRFTALQGNEYGAYWGTFNGTSAFFNKSGKLFAQQAKGVVDVSAWQQNIDWEAAQRAGVEGAIIRLGYGWENAIDNQAIYNIKECKRLGIPFGVYWYSYAYDARFGAGEGKDVVEKLKEAGVEPSDLSYPIYYDLEAYSWAAHPHPTKPAVYEEIVNAWYAQLQAAGYTNLGVYSYTSYLNSALKSSMIYEKTSWVAQYGPTMQFDSFGSNERGWQYTSQGAVNGIPGAVDLNAFGNAQICGGGSSGNTVAICRVYNPNSGLHHYTASYDEAVMLVAAGWRDEGAAFKVGKSGTPVYREYNPNDGNHNWTMSGGEHAQLVALGWHDEGTSWYVSSSDPVAVYRLYNPNSGEHIYTTSYGEYEAVGAAGWRQEGVAWKARS</sequence>
<dbReference type="SUPFAM" id="SSF51445">
    <property type="entry name" value="(Trans)glycosidases"/>
    <property type="match status" value="1"/>
</dbReference>
<dbReference type="Proteomes" id="UP000287533">
    <property type="component" value="Unassembled WGS sequence"/>
</dbReference>
<dbReference type="GO" id="GO:0016052">
    <property type="term" value="P:carbohydrate catabolic process"/>
    <property type="evidence" value="ECO:0007669"/>
    <property type="project" value="TreeGrafter"/>
</dbReference>
<dbReference type="PANTHER" id="PTHR34135:SF2">
    <property type="entry name" value="LYSOZYME"/>
    <property type="match status" value="1"/>
</dbReference>
<evidence type="ECO:0000256" key="1">
    <source>
        <dbReference type="ARBA" id="ARBA00010646"/>
    </source>
</evidence>
<dbReference type="CDD" id="cd06414">
    <property type="entry name" value="GH25_LytC-like"/>
    <property type="match status" value="1"/>
</dbReference>
<comment type="similarity">
    <text evidence="1">Belongs to the glycosyl hydrolase 25 family.</text>
</comment>
<feature type="chain" id="PRO_5019339200" evidence="3">
    <location>
        <begin position="30"/>
        <end position="548"/>
    </location>
</feature>
<dbReference type="OrthoDB" id="287365at2"/>
<feature type="domain" description="DUF5648" evidence="4">
    <location>
        <begin position="420"/>
        <end position="546"/>
    </location>
</feature>
<feature type="region of interest" description="Disordered" evidence="2">
    <location>
        <begin position="110"/>
        <end position="129"/>
    </location>
</feature>
<feature type="signal peptide" evidence="3">
    <location>
        <begin position="1"/>
        <end position="29"/>
    </location>
</feature>
<organism evidence="5 6">
    <name type="scientific">Bifidobacterium goeldii</name>
    <dbReference type="NCBI Taxonomy" id="2306975"/>
    <lineage>
        <taxon>Bacteria</taxon>
        <taxon>Bacillati</taxon>
        <taxon>Actinomycetota</taxon>
        <taxon>Actinomycetes</taxon>
        <taxon>Bifidobacteriales</taxon>
        <taxon>Bifidobacteriaceae</taxon>
        <taxon>Bifidobacterium</taxon>
    </lineage>
</organism>
<name>A0A430FEQ8_9BIFI</name>